<dbReference type="HOGENOM" id="CLU_1617851_0_0_5"/>
<evidence type="ECO:0000313" key="1">
    <source>
        <dbReference type="EMBL" id="EPX83414.1"/>
    </source>
</evidence>
<dbReference type="Proteomes" id="UP000015347">
    <property type="component" value="Unassembled WGS sequence"/>
</dbReference>
<dbReference type="EMBL" id="APVH01000015">
    <property type="protein sequence ID" value="EPX83414.1"/>
    <property type="molecule type" value="Genomic_DNA"/>
</dbReference>
<keyword evidence="2" id="KW-1185">Reference proteome</keyword>
<organism evidence="1 2">
    <name type="scientific">Salipiger mucosus DSM 16094</name>
    <dbReference type="NCBI Taxonomy" id="1123237"/>
    <lineage>
        <taxon>Bacteria</taxon>
        <taxon>Pseudomonadati</taxon>
        <taxon>Pseudomonadota</taxon>
        <taxon>Alphaproteobacteria</taxon>
        <taxon>Rhodobacterales</taxon>
        <taxon>Roseobacteraceae</taxon>
        <taxon>Salipiger</taxon>
    </lineage>
</organism>
<name>S9SAY7_9RHOB</name>
<proteinExistence type="predicted"/>
<reference evidence="2" key="1">
    <citation type="journal article" date="2014" name="Stand. Genomic Sci.">
        <title>Genome sequence of the exopolysaccharide-producing Salipiger mucosus type strain (DSM 16094(T)), a moderately halophilic member of the Roseobacter clade.</title>
        <authorList>
            <person name="Riedel T."/>
            <person name="Spring S."/>
            <person name="Fiebig A."/>
            <person name="Petersen J."/>
            <person name="Kyrpides N.C."/>
            <person name="Goker M."/>
            <person name="Klenk H.P."/>
        </authorList>
    </citation>
    <scope>NUCLEOTIDE SEQUENCE [LARGE SCALE GENOMIC DNA]</scope>
    <source>
        <strain evidence="2">DSM 16094</strain>
    </source>
</reference>
<sequence>MISIPVFQKDARRDAEHQQSSAADMLQQKSDALRMIASLELSRKKAYIQAGILDLECEKTAMERWVESAREVLEELEACEDQTLPFINDPALADDIELKFAGLGSEEIERVRARIEKANSALGAIEERIQDAWNAAEVQLDENELKLLERLLPTYVRQHMQFAA</sequence>
<comment type="caution">
    <text evidence="1">The sequence shown here is derived from an EMBL/GenBank/DDBJ whole genome shotgun (WGS) entry which is preliminary data.</text>
</comment>
<accession>S9SAY7</accession>
<protein>
    <submittedName>
        <fullName evidence="1">Uncharacterized protein</fullName>
    </submittedName>
</protein>
<gene>
    <name evidence="1" type="ORF">Salmuc_02022</name>
</gene>
<evidence type="ECO:0000313" key="2">
    <source>
        <dbReference type="Proteomes" id="UP000015347"/>
    </source>
</evidence>
<dbReference type="AlphaFoldDB" id="S9SAY7"/>